<organism evidence="1 2">
    <name type="scientific">Tanacetum coccineum</name>
    <dbReference type="NCBI Taxonomy" id="301880"/>
    <lineage>
        <taxon>Eukaryota</taxon>
        <taxon>Viridiplantae</taxon>
        <taxon>Streptophyta</taxon>
        <taxon>Embryophyta</taxon>
        <taxon>Tracheophyta</taxon>
        <taxon>Spermatophyta</taxon>
        <taxon>Magnoliopsida</taxon>
        <taxon>eudicotyledons</taxon>
        <taxon>Gunneridae</taxon>
        <taxon>Pentapetalae</taxon>
        <taxon>asterids</taxon>
        <taxon>campanulids</taxon>
        <taxon>Asterales</taxon>
        <taxon>Asteraceae</taxon>
        <taxon>Asteroideae</taxon>
        <taxon>Anthemideae</taxon>
        <taxon>Anthemidinae</taxon>
        <taxon>Tanacetum</taxon>
    </lineage>
</organism>
<dbReference type="EMBL" id="BQNB010009466">
    <property type="protein sequence ID" value="GJS63913.1"/>
    <property type="molecule type" value="Genomic_DNA"/>
</dbReference>
<reference evidence="1" key="2">
    <citation type="submission" date="2022-01" db="EMBL/GenBank/DDBJ databases">
        <authorList>
            <person name="Yamashiro T."/>
            <person name="Shiraishi A."/>
            <person name="Satake H."/>
            <person name="Nakayama K."/>
        </authorList>
    </citation>
    <scope>NUCLEOTIDE SEQUENCE</scope>
</reference>
<name>A0ABQ4XF82_9ASTR</name>
<protein>
    <submittedName>
        <fullName evidence="1">Uncharacterized protein</fullName>
    </submittedName>
</protein>
<evidence type="ECO:0000313" key="1">
    <source>
        <dbReference type="EMBL" id="GJS63913.1"/>
    </source>
</evidence>
<dbReference type="Proteomes" id="UP001151760">
    <property type="component" value="Unassembled WGS sequence"/>
</dbReference>
<proteinExistence type="predicted"/>
<keyword evidence="2" id="KW-1185">Reference proteome</keyword>
<comment type="caution">
    <text evidence="1">The sequence shown here is derived from an EMBL/GenBank/DDBJ whole genome shotgun (WGS) entry which is preliminary data.</text>
</comment>
<evidence type="ECO:0000313" key="2">
    <source>
        <dbReference type="Proteomes" id="UP001151760"/>
    </source>
</evidence>
<sequence length="93" mass="9949">MGGVGCGGSNGVVTDDVAACGDGGEGGCGRVRLEMKVVVARGLGGTGGGVEIRWRREECVYKFEARVLMKMRVKPYMVSIYTRKFQNKMAGLK</sequence>
<reference evidence="1" key="1">
    <citation type="journal article" date="2022" name="Int. J. Mol. Sci.">
        <title>Draft Genome of Tanacetum Coccineum: Genomic Comparison of Closely Related Tanacetum-Family Plants.</title>
        <authorList>
            <person name="Yamashiro T."/>
            <person name="Shiraishi A."/>
            <person name="Nakayama K."/>
            <person name="Satake H."/>
        </authorList>
    </citation>
    <scope>NUCLEOTIDE SEQUENCE</scope>
</reference>
<gene>
    <name evidence="1" type="ORF">Tco_0678477</name>
</gene>
<accession>A0ABQ4XF82</accession>